<evidence type="ECO:0008006" key="2">
    <source>
        <dbReference type="Google" id="ProtNLM"/>
    </source>
</evidence>
<proteinExistence type="predicted"/>
<evidence type="ECO:0000313" key="1">
    <source>
        <dbReference type="EMBL" id="SVD11915.1"/>
    </source>
</evidence>
<reference evidence="1" key="1">
    <citation type="submission" date="2018-05" db="EMBL/GenBank/DDBJ databases">
        <authorList>
            <person name="Lanie J.A."/>
            <person name="Ng W.-L."/>
            <person name="Kazmierczak K.M."/>
            <person name="Andrzejewski T.M."/>
            <person name="Davidsen T.M."/>
            <person name="Wayne K.J."/>
            <person name="Tettelin H."/>
            <person name="Glass J.I."/>
            <person name="Rusch D."/>
            <person name="Podicherti R."/>
            <person name="Tsui H.-C.T."/>
            <person name="Winkler M.E."/>
        </authorList>
    </citation>
    <scope>NUCLEOTIDE SEQUENCE</scope>
</reference>
<dbReference type="AlphaFoldDB" id="A0A382SQZ5"/>
<dbReference type="EMBL" id="UINC01130691">
    <property type="protein sequence ID" value="SVD11915.1"/>
    <property type="molecule type" value="Genomic_DNA"/>
</dbReference>
<name>A0A382SQZ5_9ZZZZ</name>
<protein>
    <recommendedName>
        <fullName evidence="2">Outer membrane protein beta-barrel domain-containing protein</fullName>
    </recommendedName>
</protein>
<accession>A0A382SQZ5</accession>
<sequence length="200" mass="22642">MDNLQAIESRYFFRRVFNIINSIERQMFILALFAFFITPADTHAQDEHDEPLDSHRHVLSANPFGLVLLPWYNGEYERRMKPSLSLGISASQWTDNFVATTLAFRYYPSQKVFQGIYVGPRIGIFRTTPPQPPNLTANSDTPLRELTDVQLGLGFEFGYAWLIGSEQNLSISIGSGATRLLGGESTAFPVLRFINLGWAF</sequence>
<gene>
    <name evidence="1" type="ORF">METZ01_LOCUS364769</name>
</gene>
<organism evidence="1">
    <name type="scientific">marine metagenome</name>
    <dbReference type="NCBI Taxonomy" id="408172"/>
    <lineage>
        <taxon>unclassified sequences</taxon>
        <taxon>metagenomes</taxon>
        <taxon>ecological metagenomes</taxon>
    </lineage>
</organism>